<organism evidence="2 3">
    <name type="scientific">Xanthocytophaga flava</name>
    <dbReference type="NCBI Taxonomy" id="3048013"/>
    <lineage>
        <taxon>Bacteria</taxon>
        <taxon>Pseudomonadati</taxon>
        <taxon>Bacteroidota</taxon>
        <taxon>Cytophagia</taxon>
        <taxon>Cytophagales</taxon>
        <taxon>Rhodocytophagaceae</taxon>
        <taxon>Xanthocytophaga</taxon>
    </lineage>
</organism>
<feature type="signal peptide" evidence="1">
    <location>
        <begin position="1"/>
        <end position="22"/>
    </location>
</feature>
<dbReference type="EMBL" id="JASJOS010000028">
    <property type="protein sequence ID" value="MDJ1486123.1"/>
    <property type="molecule type" value="Genomic_DNA"/>
</dbReference>
<name>A0AAE3UD32_9BACT</name>
<feature type="chain" id="PRO_5042057682" description="Outer membrane protein beta-barrel domain-containing protein" evidence="1">
    <location>
        <begin position="23"/>
        <end position="315"/>
    </location>
</feature>
<protein>
    <recommendedName>
        <fullName evidence="4">Outer membrane protein beta-barrel domain-containing protein</fullName>
    </recommendedName>
</protein>
<dbReference type="AlphaFoldDB" id="A0AAE3UD32"/>
<dbReference type="RefSeq" id="WP_313989493.1">
    <property type="nucleotide sequence ID" value="NZ_JASJOS010000028.1"/>
</dbReference>
<evidence type="ECO:0000313" key="2">
    <source>
        <dbReference type="EMBL" id="MDJ1486123.1"/>
    </source>
</evidence>
<proteinExistence type="predicted"/>
<keyword evidence="1" id="KW-0732">Signal</keyword>
<evidence type="ECO:0000313" key="3">
    <source>
        <dbReference type="Proteomes" id="UP001241110"/>
    </source>
</evidence>
<gene>
    <name evidence="2" type="ORF">QNI16_36915</name>
</gene>
<evidence type="ECO:0000256" key="1">
    <source>
        <dbReference type="SAM" id="SignalP"/>
    </source>
</evidence>
<reference evidence="2" key="1">
    <citation type="submission" date="2023-05" db="EMBL/GenBank/DDBJ databases">
        <authorList>
            <person name="Zhang X."/>
        </authorList>
    </citation>
    <scope>NUCLEOTIDE SEQUENCE</scope>
    <source>
        <strain evidence="2">YF14B1</strain>
    </source>
</reference>
<comment type="caution">
    <text evidence="2">The sequence shown here is derived from an EMBL/GenBank/DDBJ whole genome shotgun (WGS) entry which is preliminary data.</text>
</comment>
<dbReference type="Proteomes" id="UP001241110">
    <property type="component" value="Unassembled WGS sequence"/>
</dbReference>
<sequence length="315" mass="34340">MNTSKPLLLTVFMALLSVRIMAQMAASSEVAPFASESANKKSAAENKFYVKAYGFYGLLTPGGFSGQGVDPSSTYSYSSGNGTTTYTTKSSDYKVDKSFGAGLRVGGGVGLVVNDFINIGIDGEYILGGTATESYTTTSEYRINSSEPTTSYIARVQKNYDYTIVNIIPNITFKAVSKPEYYIYNRLGVCIGIPTKLSYVNTSNFTYPDNPSARYEIEMTNNLEKSVGFGYQAALGIQFRIVDQLRGFVELVISSVQLKSNSSEVTKAQYTYIDANTSQIDQPIEIDESQRRTDNLNLKIPVSSVGLGAGIAFRF</sequence>
<accession>A0AAE3UD32</accession>
<evidence type="ECO:0008006" key="4">
    <source>
        <dbReference type="Google" id="ProtNLM"/>
    </source>
</evidence>